<feature type="transmembrane region" description="Helical" evidence="1">
    <location>
        <begin position="117"/>
        <end position="135"/>
    </location>
</feature>
<dbReference type="STRING" id="1823756.A4H34_04355"/>
<reference evidence="2 3" key="1">
    <citation type="submission" date="2016-04" db="EMBL/GenBank/DDBJ databases">
        <title>Peptidophaga gingivicola gen. nov., sp. nov., isolated from human subgingival plaque.</title>
        <authorList>
            <person name="Beall C.J."/>
            <person name="Mokrzan E.M."/>
            <person name="Griffen A.L."/>
            <person name="Leys E.J."/>
        </authorList>
    </citation>
    <scope>NUCLEOTIDE SEQUENCE [LARGE SCALE GENOMIC DNA]</scope>
    <source>
        <strain evidence="2 3">BA112</strain>
    </source>
</reference>
<feature type="transmembrane region" description="Helical" evidence="1">
    <location>
        <begin position="142"/>
        <end position="163"/>
    </location>
</feature>
<dbReference type="Pfam" id="PF12811">
    <property type="entry name" value="BaxI_1"/>
    <property type="match status" value="1"/>
</dbReference>
<feature type="transmembrane region" description="Helical" evidence="1">
    <location>
        <begin position="93"/>
        <end position="111"/>
    </location>
</feature>
<dbReference type="OrthoDB" id="116480at2"/>
<dbReference type="EMBL" id="LVZK01000001">
    <property type="protein sequence ID" value="OAP86385.1"/>
    <property type="molecule type" value="Genomic_DNA"/>
</dbReference>
<accession>A0A179B4R8</accession>
<feature type="transmembrane region" description="Helical" evidence="1">
    <location>
        <begin position="202"/>
        <end position="221"/>
    </location>
</feature>
<evidence type="ECO:0000256" key="1">
    <source>
        <dbReference type="SAM" id="Phobius"/>
    </source>
</evidence>
<evidence type="ECO:0000313" key="2">
    <source>
        <dbReference type="EMBL" id="OAP86385.1"/>
    </source>
</evidence>
<evidence type="ECO:0008006" key="4">
    <source>
        <dbReference type="Google" id="ProtNLM"/>
    </source>
</evidence>
<evidence type="ECO:0000313" key="3">
    <source>
        <dbReference type="Proteomes" id="UP000078368"/>
    </source>
</evidence>
<dbReference type="PANTHER" id="PTHR41282">
    <property type="entry name" value="CONSERVED TRANSMEMBRANE PROTEIN-RELATED"/>
    <property type="match status" value="1"/>
</dbReference>
<feature type="transmembrane region" description="Helical" evidence="1">
    <location>
        <begin position="280"/>
        <end position="305"/>
    </location>
</feature>
<dbReference type="Proteomes" id="UP000078368">
    <property type="component" value="Unassembled WGS sequence"/>
</dbReference>
<proteinExistence type="predicted"/>
<keyword evidence="1" id="KW-0812">Transmembrane</keyword>
<organism evidence="2 3">
    <name type="scientific">Peptidiphaga gingivicola</name>
    <dbReference type="NCBI Taxonomy" id="2741497"/>
    <lineage>
        <taxon>Bacteria</taxon>
        <taxon>Bacillati</taxon>
        <taxon>Actinomycetota</taxon>
        <taxon>Actinomycetes</taxon>
        <taxon>Actinomycetales</taxon>
        <taxon>Actinomycetaceae</taxon>
        <taxon>Peptidiphaga</taxon>
    </lineage>
</organism>
<keyword evidence="1" id="KW-1133">Transmembrane helix</keyword>
<sequence length="308" mass="32697">MNRNPYFREPTTPNFGGSSAYGQQAQYGQQIQYDQYGQPVYNQQANSQFFDQASAAQAYTQQQFGAGASRGAFQTSAAGPNTMTYDDAMIKTLFLIGVTTIAAVLSAFFIPVKAVNAVAISTSLLALGLSFFAAFRPMVNPGVAIGYAALEGVALGAITGVLNQYYPGIALQAILGTLIVVAVAAGLFLSGAVRTTPKGRKFVMIVLVAAIIYSLVNLVLANTVLSDKFYGMDTAIKLGGVPLGLILGIILIVVAAYFLIGDLEDVRYAVENGAPKKFAWTVGFSITVTVIWIYVEVLRVLAILANDN</sequence>
<dbReference type="AlphaFoldDB" id="A0A179B4R8"/>
<comment type="caution">
    <text evidence="2">The sequence shown here is derived from an EMBL/GenBank/DDBJ whole genome shotgun (WGS) entry which is preliminary data.</text>
</comment>
<keyword evidence="3" id="KW-1185">Reference proteome</keyword>
<feature type="transmembrane region" description="Helical" evidence="1">
    <location>
        <begin position="241"/>
        <end position="260"/>
    </location>
</feature>
<name>A0A179B4R8_9ACTO</name>
<dbReference type="InterPro" id="IPR010539">
    <property type="entry name" value="BaxI_1-like"/>
</dbReference>
<protein>
    <recommendedName>
        <fullName evidence="4">Bax1 inhibitor-like family protein</fullName>
    </recommendedName>
</protein>
<keyword evidence="1" id="KW-0472">Membrane</keyword>
<dbReference type="PANTHER" id="PTHR41282:SF1">
    <property type="entry name" value="CONSERVED TRANSMEMBRANE PROTEIN-RELATED"/>
    <property type="match status" value="1"/>
</dbReference>
<feature type="transmembrane region" description="Helical" evidence="1">
    <location>
        <begin position="169"/>
        <end position="190"/>
    </location>
</feature>
<gene>
    <name evidence="2" type="ORF">A4H34_04355</name>
</gene>